<dbReference type="GO" id="GO:0016787">
    <property type="term" value="F:hydrolase activity"/>
    <property type="evidence" value="ECO:0007669"/>
    <property type="project" value="UniProtKB-KW"/>
</dbReference>
<evidence type="ECO:0000256" key="1">
    <source>
        <dbReference type="ARBA" id="ARBA00022729"/>
    </source>
</evidence>
<accession>A0ABV8SZQ3</accession>
<dbReference type="RefSeq" id="WP_380601825.1">
    <property type="nucleotide sequence ID" value="NZ_JBHSDU010000014.1"/>
</dbReference>
<sequence length="276" mass="31377">MSREIRPALNDYERGETAYNACLADQRFGYYLYVPTHFSFESATSYRLVVLVHGTNRTPQIYRSLFAPFAEEHRCVVLTPLFPVGIIEPRELNNYKFIKFHDIRYDLVLLAMIEEVASRYGLDARRFLLHGFSGGGHFAHRFFYLHPRRLSGVSIGAPGMVTLLDERQDWHCGVRDFEEQFGVSLDYASMRAVPVQTVIGAEDTDTTEITIAPDSRLWMEGVNDAGRTRLDRISSLRASLERAGIQVRHDVVAGVAHQGYEILEPVKAFFASILNV</sequence>
<gene>
    <name evidence="3" type="ORF">ACFPN2_25370</name>
</gene>
<proteinExistence type="predicted"/>
<dbReference type="PANTHER" id="PTHR43037">
    <property type="entry name" value="UNNAMED PRODUCT-RELATED"/>
    <property type="match status" value="1"/>
</dbReference>
<reference evidence="4" key="1">
    <citation type="journal article" date="2019" name="Int. J. Syst. Evol. Microbiol.">
        <title>The Global Catalogue of Microorganisms (GCM) 10K type strain sequencing project: providing services to taxonomists for standard genome sequencing and annotation.</title>
        <authorList>
            <consortium name="The Broad Institute Genomics Platform"/>
            <consortium name="The Broad Institute Genome Sequencing Center for Infectious Disease"/>
            <person name="Wu L."/>
            <person name="Ma J."/>
        </authorList>
    </citation>
    <scope>NUCLEOTIDE SEQUENCE [LARGE SCALE GENOMIC DNA]</scope>
    <source>
        <strain evidence="4">CGMCC 1.10759</strain>
    </source>
</reference>
<name>A0ABV8SZQ3_9GAMM</name>
<evidence type="ECO:0000313" key="4">
    <source>
        <dbReference type="Proteomes" id="UP001595904"/>
    </source>
</evidence>
<evidence type="ECO:0000256" key="2">
    <source>
        <dbReference type="ARBA" id="ARBA00022801"/>
    </source>
</evidence>
<dbReference type="Gene3D" id="3.40.50.1820">
    <property type="entry name" value="alpha/beta hydrolase"/>
    <property type="match status" value="1"/>
</dbReference>
<keyword evidence="4" id="KW-1185">Reference proteome</keyword>
<dbReference type="EMBL" id="JBHSDU010000014">
    <property type="protein sequence ID" value="MFC4312438.1"/>
    <property type="molecule type" value="Genomic_DNA"/>
</dbReference>
<dbReference type="PANTHER" id="PTHR43037:SF5">
    <property type="entry name" value="FERULOYL ESTERASE"/>
    <property type="match status" value="1"/>
</dbReference>
<evidence type="ECO:0000313" key="3">
    <source>
        <dbReference type="EMBL" id="MFC4312438.1"/>
    </source>
</evidence>
<dbReference type="SUPFAM" id="SSF53474">
    <property type="entry name" value="alpha/beta-Hydrolases"/>
    <property type="match status" value="1"/>
</dbReference>
<dbReference type="InterPro" id="IPR050955">
    <property type="entry name" value="Plant_Biomass_Hydrol_Est"/>
</dbReference>
<dbReference type="InterPro" id="IPR029058">
    <property type="entry name" value="AB_hydrolase_fold"/>
</dbReference>
<organism evidence="3 4">
    <name type="scientific">Steroidobacter flavus</name>
    <dbReference type="NCBI Taxonomy" id="1842136"/>
    <lineage>
        <taxon>Bacteria</taxon>
        <taxon>Pseudomonadati</taxon>
        <taxon>Pseudomonadota</taxon>
        <taxon>Gammaproteobacteria</taxon>
        <taxon>Steroidobacterales</taxon>
        <taxon>Steroidobacteraceae</taxon>
        <taxon>Steroidobacter</taxon>
    </lineage>
</organism>
<keyword evidence="2 3" id="KW-0378">Hydrolase</keyword>
<dbReference type="Proteomes" id="UP001595904">
    <property type="component" value="Unassembled WGS sequence"/>
</dbReference>
<protein>
    <submittedName>
        <fullName evidence="3">Alpha/beta hydrolase</fullName>
    </submittedName>
</protein>
<keyword evidence="1" id="KW-0732">Signal</keyword>
<comment type="caution">
    <text evidence="3">The sequence shown here is derived from an EMBL/GenBank/DDBJ whole genome shotgun (WGS) entry which is preliminary data.</text>
</comment>